<accession>A0A0F6TR46</accession>
<dbReference type="InterPro" id="IPR014710">
    <property type="entry name" value="RmlC-like_jellyroll"/>
</dbReference>
<dbReference type="InterPro" id="IPR041602">
    <property type="entry name" value="Quercetinase_C"/>
</dbReference>
<keyword evidence="7" id="KW-1185">Reference proteome</keyword>
<dbReference type="OrthoDB" id="9780903at2"/>
<dbReference type="PANTHER" id="PTHR43212">
    <property type="entry name" value="QUERCETIN 2,3-DIOXYGENASE"/>
    <property type="match status" value="1"/>
</dbReference>
<dbReference type="AlphaFoldDB" id="A0A0F6TR46"/>
<dbReference type="CDD" id="cd02910">
    <property type="entry name" value="cupin_Yhhw_N"/>
    <property type="match status" value="1"/>
</dbReference>
<dbReference type="Pfam" id="PF17954">
    <property type="entry name" value="Pirin_C_2"/>
    <property type="match status" value="1"/>
</dbReference>
<evidence type="ECO:0000313" key="6">
    <source>
        <dbReference type="EMBL" id="AKE52042.1"/>
    </source>
</evidence>
<feature type="binding site" evidence="2">
    <location>
        <position position="57"/>
    </location>
    <ligand>
        <name>Fe cation</name>
        <dbReference type="ChEBI" id="CHEBI:24875"/>
    </ligand>
</feature>
<feature type="domain" description="Pirin N-terminal" evidence="4">
    <location>
        <begin position="8"/>
        <end position="119"/>
    </location>
</feature>
<dbReference type="InterPro" id="IPR003829">
    <property type="entry name" value="Pirin_N_dom"/>
</dbReference>
<dbReference type="PATRIC" id="fig|914150.5.peg.1098"/>
<feature type="domain" description="Quercetin 2,3-dioxygenase C-terminal cupin" evidence="5">
    <location>
        <begin position="144"/>
        <end position="227"/>
    </location>
</feature>
<dbReference type="RefSeq" id="WP_046561160.1">
    <property type="nucleotide sequence ID" value="NZ_CP010975.1"/>
</dbReference>
<comment type="cofactor">
    <cofactor evidence="2">
        <name>Fe cation</name>
        <dbReference type="ChEBI" id="CHEBI:24875"/>
    </cofactor>
    <text evidence="2">Binds 1 Fe cation per subunit.</text>
</comment>
<protein>
    <submittedName>
        <fullName evidence="6">Pirin</fullName>
    </submittedName>
</protein>
<dbReference type="Pfam" id="PF02678">
    <property type="entry name" value="Pirin"/>
    <property type="match status" value="1"/>
</dbReference>
<evidence type="ECO:0000259" key="4">
    <source>
        <dbReference type="Pfam" id="PF02678"/>
    </source>
</evidence>
<sequence length="231" mass="25848">MKYIRKSNERGRVDMGWLQSNHSFSFGSYYDPNHMGVSVLRVINDDIVQPGEGFGTHGHRDMEIISYVINGALEHKDSTGNKYTVPAGEVQRMSAGSGVTHSEYNASDEETVNFLQIWIQPKITGIKPSYEQKRIEQNGPLTPLVTPNGLDDSLSINQDASLYRLRLIRSESHELKTKDRIGYLHLVEGTIKVGNTVFSAGDAFALEQNDMVVIEALEGIEALWFDLPLVH</sequence>
<dbReference type="InterPro" id="IPR011051">
    <property type="entry name" value="RmlC_Cupin_sf"/>
</dbReference>
<dbReference type="KEGG" id="kge:TQ33_1082"/>
<dbReference type="STRING" id="914150.TQ33_1082"/>
<keyword evidence="2" id="KW-0408">Iron</keyword>
<keyword evidence="2" id="KW-0479">Metal-binding</keyword>
<dbReference type="InterPro" id="IPR012093">
    <property type="entry name" value="Pirin"/>
</dbReference>
<dbReference type="EMBL" id="CP010975">
    <property type="protein sequence ID" value="AKE52042.1"/>
    <property type="molecule type" value="Genomic_DNA"/>
</dbReference>
<dbReference type="Gene3D" id="2.60.120.10">
    <property type="entry name" value="Jelly Rolls"/>
    <property type="match status" value="2"/>
</dbReference>
<feature type="binding site" evidence="2">
    <location>
        <position position="59"/>
    </location>
    <ligand>
        <name>Fe cation</name>
        <dbReference type="ChEBI" id="CHEBI:24875"/>
    </ligand>
</feature>
<dbReference type="GO" id="GO:0046872">
    <property type="term" value="F:metal ion binding"/>
    <property type="evidence" value="ECO:0007669"/>
    <property type="project" value="UniProtKB-KW"/>
</dbReference>
<evidence type="ECO:0000256" key="1">
    <source>
        <dbReference type="ARBA" id="ARBA00008416"/>
    </source>
</evidence>
<dbReference type="SUPFAM" id="SSF51182">
    <property type="entry name" value="RmlC-like cupins"/>
    <property type="match status" value="1"/>
</dbReference>
<feature type="binding site" evidence="2">
    <location>
        <position position="101"/>
    </location>
    <ligand>
        <name>Fe cation</name>
        <dbReference type="ChEBI" id="CHEBI:24875"/>
    </ligand>
</feature>
<dbReference type="PIRSF" id="PIRSF006232">
    <property type="entry name" value="Pirin"/>
    <property type="match status" value="1"/>
</dbReference>
<proteinExistence type="inferred from homology"/>
<dbReference type="PANTHER" id="PTHR43212:SF3">
    <property type="entry name" value="QUERCETIN 2,3-DIOXYGENASE"/>
    <property type="match status" value="1"/>
</dbReference>
<dbReference type="Proteomes" id="UP000034071">
    <property type="component" value="Chromosome"/>
</dbReference>
<dbReference type="HOGENOM" id="CLU_064194_2_2_6"/>
<gene>
    <name evidence="6" type="ORF">TQ33_1082</name>
</gene>
<reference evidence="6 7" key="1">
    <citation type="submission" date="2015-02" db="EMBL/GenBank/DDBJ databases">
        <title>Complete genome sequence of Kangiella geojedonensis strain YCS-5T.</title>
        <authorList>
            <person name="Kim K.M."/>
        </authorList>
    </citation>
    <scope>NUCLEOTIDE SEQUENCE [LARGE SCALE GENOMIC DNA]</scope>
    <source>
        <strain evidence="6 7">YCS-5</strain>
    </source>
</reference>
<organism evidence="6 7">
    <name type="scientific">Kangiella geojedonensis</name>
    <dbReference type="NCBI Taxonomy" id="914150"/>
    <lineage>
        <taxon>Bacteria</taxon>
        <taxon>Pseudomonadati</taxon>
        <taxon>Pseudomonadota</taxon>
        <taxon>Gammaproteobacteria</taxon>
        <taxon>Kangiellales</taxon>
        <taxon>Kangiellaceae</taxon>
        <taxon>Kangiella</taxon>
    </lineage>
</organism>
<feature type="binding site" evidence="2">
    <location>
        <position position="103"/>
    </location>
    <ligand>
        <name>Fe cation</name>
        <dbReference type="ChEBI" id="CHEBI:24875"/>
    </ligand>
</feature>
<comment type="similarity">
    <text evidence="1 3">Belongs to the pirin family.</text>
</comment>
<evidence type="ECO:0000256" key="3">
    <source>
        <dbReference type="RuleBase" id="RU003457"/>
    </source>
</evidence>
<evidence type="ECO:0000313" key="7">
    <source>
        <dbReference type="Proteomes" id="UP000034071"/>
    </source>
</evidence>
<evidence type="ECO:0000259" key="5">
    <source>
        <dbReference type="Pfam" id="PF17954"/>
    </source>
</evidence>
<evidence type="ECO:0000256" key="2">
    <source>
        <dbReference type="PIRSR" id="PIRSR006232-1"/>
    </source>
</evidence>
<name>A0A0F6TR46_9GAMM</name>